<protein>
    <submittedName>
        <fullName evidence="2">Ribonuclease H-like domain containing protein</fullName>
    </submittedName>
</protein>
<dbReference type="SUPFAM" id="SSF53098">
    <property type="entry name" value="Ribonuclease H-like"/>
    <property type="match status" value="1"/>
</dbReference>
<dbReference type="AlphaFoldDB" id="A0A2P5EYI2"/>
<dbReference type="PANTHER" id="PTHR47074:SF11">
    <property type="entry name" value="REVERSE TRANSCRIPTASE-LIKE PROTEIN"/>
    <property type="match status" value="1"/>
</dbReference>
<comment type="caution">
    <text evidence="2">The sequence shown here is derived from an EMBL/GenBank/DDBJ whole genome shotgun (WGS) entry which is preliminary data.</text>
</comment>
<dbReference type="InterPro" id="IPR036397">
    <property type="entry name" value="RNaseH_sf"/>
</dbReference>
<dbReference type="InterPro" id="IPR052929">
    <property type="entry name" value="RNase_H-like_EbsB-rel"/>
</dbReference>
<evidence type="ECO:0000259" key="1">
    <source>
        <dbReference type="Pfam" id="PF13456"/>
    </source>
</evidence>
<reference evidence="3" key="1">
    <citation type="submission" date="2016-06" db="EMBL/GenBank/DDBJ databases">
        <title>Parallel loss of symbiosis genes in relatives of nitrogen-fixing non-legume Parasponia.</title>
        <authorList>
            <person name="Van Velzen R."/>
            <person name="Holmer R."/>
            <person name="Bu F."/>
            <person name="Rutten L."/>
            <person name="Van Zeijl A."/>
            <person name="Liu W."/>
            <person name="Santuari L."/>
            <person name="Cao Q."/>
            <person name="Sharma T."/>
            <person name="Shen D."/>
            <person name="Roswanjaya Y."/>
            <person name="Wardhani T."/>
            <person name="Kalhor M.S."/>
            <person name="Jansen J."/>
            <person name="Van den Hoogen J."/>
            <person name="Gungor B."/>
            <person name="Hartog M."/>
            <person name="Hontelez J."/>
            <person name="Verver J."/>
            <person name="Yang W.-C."/>
            <person name="Schijlen E."/>
            <person name="Repin R."/>
            <person name="Schilthuizen M."/>
            <person name="Schranz E."/>
            <person name="Heidstra R."/>
            <person name="Miyata K."/>
            <person name="Fedorova E."/>
            <person name="Kohlen W."/>
            <person name="Bisseling T."/>
            <person name="Smit S."/>
            <person name="Geurts R."/>
        </authorList>
    </citation>
    <scope>NUCLEOTIDE SEQUENCE [LARGE SCALE GENOMIC DNA]</scope>
    <source>
        <strain evidence="3">cv. RG33-2</strain>
    </source>
</reference>
<accession>A0A2P5EYI2</accession>
<dbReference type="GO" id="GO:0004523">
    <property type="term" value="F:RNA-DNA hybrid ribonuclease activity"/>
    <property type="evidence" value="ECO:0007669"/>
    <property type="project" value="InterPro"/>
</dbReference>
<dbReference type="PANTHER" id="PTHR47074">
    <property type="entry name" value="BNAC02G40300D PROTEIN"/>
    <property type="match status" value="1"/>
</dbReference>
<evidence type="ECO:0000313" key="2">
    <source>
        <dbReference type="EMBL" id="PON90597.1"/>
    </source>
</evidence>
<organism evidence="2 3">
    <name type="scientific">Trema orientale</name>
    <name type="common">Charcoal tree</name>
    <name type="synonym">Celtis orientalis</name>
    <dbReference type="NCBI Taxonomy" id="63057"/>
    <lineage>
        <taxon>Eukaryota</taxon>
        <taxon>Viridiplantae</taxon>
        <taxon>Streptophyta</taxon>
        <taxon>Embryophyta</taxon>
        <taxon>Tracheophyta</taxon>
        <taxon>Spermatophyta</taxon>
        <taxon>Magnoliopsida</taxon>
        <taxon>eudicotyledons</taxon>
        <taxon>Gunneridae</taxon>
        <taxon>Pentapetalae</taxon>
        <taxon>rosids</taxon>
        <taxon>fabids</taxon>
        <taxon>Rosales</taxon>
        <taxon>Cannabaceae</taxon>
        <taxon>Trema</taxon>
    </lineage>
</organism>
<gene>
    <name evidence="2" type="ORF">TorRG33x02_136520</name>
</gene>
<dbReference type="InterPro" id="IPR044730">
    <property type="entry name" value="RNase_H-like_dom_plant"/>
</dbReference>
<feature type="domain" description="RNase H type-1" evidence="1">
    <location>
        <begin position="90"/>
        <end position="211"/>
    </location>
</feature>
<name>A0A2P5EYI2_TREOI</name>
<dbReference type="InterPro" id="IPR012337">
    <property type="entry name" value="RNaseH-like_sf"/>
</dbReference>
<evidence type="ECO:0000313" key="3">
    <source>
        <dbReference type="Proteomes" id="UP000237000"/>
    </source>
</evidence>
<keyword evidence="3" id="KW-1185">Reference proteome</keyword>
<dbReference type="OrthoDB" id="1749524at2759"/>
<dbReference type="Proteomes" id="UP000237000">
    <property type="component" value="Unassembled WGS sequence"/>
</dbReference>
<dbReference type="GO" id="GO:0003676">
    <property type="term" value="F:nucleic acid binding"/>
    <property type="evidence" value="ECO:0007669"/>
    <property type="project" value="InterPro"/>
</dbReference>
<dbReference type="EMBL" id="JXTC01000082">
    <property type="protein sequence ID" value="PON90597.1"/>
    <property type="molecule type" value="Genomic_DNA"/>
</dbReference>
<dbReference type="Pfam" id="PF13456">
    <property type="entry name" value="RVT_3"/>
    <property type="match status" value="1"/>
</dbReference>
<dbReference type="CDD" id="cd06222">
    <property type="entry name" value="RNase_H_like"/>
    <property type="match status" value="1"/>
</dbReference>
<dbReference type="InParanoid" id="A0A2P5EYI2"/>
<dbReference type="STRING" id="63057.A0A2P5EYI2"/>
<dbReference type="InterPro" id="IPR002156">
    <property type="entry name" value="RNaseH_domain"/>
</dbReference>
<dbReference type="Gene3D" id="3.30.420.10">
    <property type="entry name" value="Ribonuclease H-like superfamily/Ribonuclease H"/>
    <property type="match status" value="1"/>
</dbReference>
<sequence length="212" mass="23606">MADILFGLSHRLMKNAFELIYVVLWSIWNRRNNILFNGVIRDVLDLLDWAQCYLMEFQVSKTQTEVFTSTPLFSGNIGWSRPVEGELKLNVNVSVLEGSSVIGVSGTIRDSEGVVLTCWDLKLIGGFDVVIAELLTIREGIRLAIEFGCPLHTIESDSLQAVQAINHPNPCFDVASVVKDIKFFIDSAGYGSCHHIPRSRNIVAYDLASFAI</sequence>
<proteinExistence type="predicted"/>